<dbReference type="GO" id="GO:0004930">
    <property type="term" value="F:G protein-coupled receptor activity"/>
    <property type="evidence" value="ECO:0007669"/>
    <property type="project" value="UniProtKB-KW"/>
</dbReference>
<evidence type="ECO:0000313" key="13">
    <source>
        <dbReference type="EnsemblMetazoa" id="CapteP188151"/>
    </source>
</evidence>
<evidence type="ECO:0000256" key="5">
    <source>
        <dbReference type="ARBA" id="ARBA00023040"/>
    </source>
</evidence>
<evidence type="ECO:0000256" key="6">
    <source>
        <dbReference type="ARBA" id="ARBA00023136"/>
    </source>
</evidence>
<feature type="transmembrane region" description="Helical" evidence="10">
    <location>
        <begin position="6"/>
        <end position="23"/>
    </location>
</feature>
<dbReference type="InterPro" id="IPR017452">
    <property type="entry name" value="GPCR_Rhodpsn_7TM"/>
</dbReference>
<keyword evidence="2" id="KW-1003">Cell membrane</keyword>
<keyword evidence="3 10" id="KW-0812">Transmembrane</keyword>
<evidence type="ECO:0000256" key="1">
    <source>
        <dbReference type="ARBA" id="ARBA00004651"/>
    </source>
</evidence>
<proteinExistence type="predicted"/>
<keyword evidence="4 10" id="KW-1133">Transmembrane helix</keyword>
<evidence type="ECO:0000313" key="12">
    <source>
        <dbReference type="EMBL" id="ELU12065.1"/>
    </source>
</evidence>
<protein>
    <recommendedName>
        <fullName evidence="11">G-protein coupled receptors family 1 profile domain-containing protein</fullName>
    </recommendedName>
</protein>
<dbReference type="PROSITE" id="PS50262">
    <property type="entry name" value="G_PROTEIN_RECEP_F1_2"/>
    <property type="match status" value="1"/>
</dbReference>
<keyword evidence="5" id="KW-0297">G-protein coupled receptor</keyword>
<reference evidence="13" key="3">
    <citation type="submission" date="2015-06" db="UniProtKB">
        <authorList>
            <consortium name="EnsemblMetazoa"/>
        </authorList>
    </citation>
    <scope>IDENTIFICATION</scope>
</reference>
<keyword evidence="6 10" id="KW-0472">Membrane</keyword>
<reference evidence="12 14" key="2">
    <citation type="journal article" date="2013" name="Nature">
        <title>Insights into bilaterian evolution from three spiralian genomes.</title>
        <authorList>
            <person name="Simakov O."/>
            <person name="Marletaz F."/>
            <person name="Cho S.J."/>
            <person name="Edsinger-Gonzales E."/>
            <person name="Havlak P."/>
            <person name="Hellsten U."/>
            <person name="Kuo D.H."/>
            <person name="Larsson T."/>
            <person name="Lv J."/>
            <person name="Arendt D."/>
            <person name="Savage R."/>
            <person name="Osoegawa K."/>
            <person name="de Jong P."/>
            <person name="Grimwood J."/>
            <person name="Chapman J.A."/>
            <person name="Shapiro H."/>
            <person name="Aerts A."/>
            <person name="Otillar R.P."/>
            <person name="Terry A.Y."/>
            <person name="Boore J.L."/>
            <person name="Grigoriev I.V."/>
            <person name="Lindberg D.R."/>
            <person name="Seaver E.C."/>
            <person name="Weisblat D.A."/>
            <person name="Putnam N.H."/>
            <person name="Rokhsar D.S."/>
        </authorList>
    </citation>
    <scope>NUCLEOTIDE SEQUENCE</scope>
    <source>
        <strain evidence="12 14">I ESC-2004</strain>
    </source>
</reference>
<accession>R7V8I1</accession>
<feature type="transmembrane region" description="Helical" evidence="10">
    <location>
        <begin position="216"/>
        <end position="238"/>
    </location>
</feature>
<feature type="transmembrane region" description="Helical" evidence="10">
    <location>
        <begin position="83"/>
        <end position="100"/>
    </location>
</feature>
<dbReference type="EMBL" id="KB296213">
    <property type="protein sequence ID" value="ELU12065.1"/>
    <property type="molecule type" value="Genomic_DNA"/>
</dbReference>
<evidence type="ECO:0000256" key="7">
    <source>
        <dbReference type="ARBA" id="ARBA00023170"/>
    </source>
</evidence>
<feature type="domain" description="G-protein coupled receptors family 1 profile" evidence="11">
    <location>
        <begin position="1"/>
        <end position="235"/>
    </location>
</feature>
<dbReference type="EMBL" id="AMQN01005529">
    <property type="status" value="NOT_ANNOTATED_CDS"/>
    <property type="molecule type" value="Genomic_DNA"/>
</dbReference>
<evidence type="ECO:0000259" key="11">
    <source>
        <dbReference type="PROSITE" id="PS50262"/>
    </source>
</evidence>
<dbReference type="EnsemblMetazoa" id="CapteT188151">
    <property type="protein sequence ID" value="CapteP188151"/>
    <property type="gene ID" value="CapteG188151"/>
</dbReference>
<evidence type="ECO:0000256" key="8">
    <source>
        <dbReference type="ARBA" id="ARBA00023224"/>
    </source>
</evidence>
<evidence type="ECO:0000256" key="3">
    <source>
        <dbReference type="ARBA" id="ARBA00022692"/>
    </source>
</evidence>
<feature type="transmembrane region" description="Helical" evidence="10">
    <location>
        <begin position="44"/>
        <end position="63"/>
    </location>
</feature>
<organism evidence="12">
    <name type="scientific">Capitella teleta</name>
    <name type="common">Polychaete worm</name>
    <dbReference type="NCBI Taxonomy" id="283909"/>
    <lineage>
        <taxon>Eukaryota</taxon>
        <taxon>Metazoa</taxon>
        <taxon>Spiralia</taxon>
        <taxon>Lophotrochozoa</taxon>
        <taxon>Annelida</taxon>
        <taxon>Polychaeta</taxon>
        <taxon>Sedentaria</taxon>
        <taxon>Scolecida</taxon>
        <taxon>Capitellidae</taxon>
        <taxon>Capitella</taxon>
    </lineage>
</organism>
<dbReference type="GO" id="GO:0005886">
    <property type="term" value="C:plasma membrane"/>
    <property type="evidence" value="ECO:0007669"/>
    <property type="project" value="UniProtKB-SubCell"/>
</dbReference>
<dbReference type="AlphaFoldDB" id="R7V8I1"/>
<feature type="transmembrane region" description="Helical" evidence="10">
    <location>
        <begin position="181"/>
        <end position="204"/>
    </location>
</feature>
<gene>
    <name evidence="12" type="ORF">CAPTEDRAFT_188151</name>
</gene>
<evidence type="ECO:0000256" key="4">
    <source>
        <dbReference type="ARBA" id="ARBA00022989"/>
    </source>
</evidence>
<keyword evidence="14" id="KW-1185">Reference proteome</keyword>
<comment type="subcellular location">
    <subcellularLocation>
        <location evidence="1">Cell membrane</location>
        <topology evidence="1">Multi-pass membrane protein</topology>
    </subcellularLocation>
</comment>
<dbReference type="Proteomes" id="UP000014760">
    <property type="component" value="Unassembled WGS sequence"/>
</dbReference>
<dbReference type="PANTHER" id="PTHR22752">
    <property type="entry name" value="G PROTEIN-COUPLED RECEPTOR"/>
    <property type="match status" value="1"/>
</dbReference>
<evidence type="ECO:0000313" key="14">
    <source>
        <dbReference type="Proteomes" id="UP000014760"/>
    </source>
</evidence>
<keyword evidence="8" id="KW-0807">Transducer</keyword>
<evidence type="ECO:0000256" key="9">
    <source>
        <dbReference type="SAM" id="MobiDB-lite"/>
    </source>
</evidence>
<dbReference type="EMBL" id="AMQN01005530">
    <property type="status" value="NOT_ANNOTATED_CDS"/>
    <property type="molecule type" value="Genomic_DNA"/>
</dbReference>
<dbReference type="HOGENOM" id="CLU_742359_0_0_1"/>
<name>R7V8I1_CAPTE</name>
<sequence length="373" mass="41289">MPLNTVFTYTIGIITYTVGKVHFRNTTIRQHSNGFVQKQYVTKYLLCVWSLGFLWVLSPWLSALVAMPFTTHGPMCAPAPDSFALPFAFLFFFVALPVGTKTVAYIKVFHSVTIASCRVRYSRSSLMTLAIRVSRASQASGLSHKISQLSTPSVVSNANDQIVRQQSASSLSGLPAQERRLAFAMFAMVFLSLVTWCPLGFAFFLHAARHPLAIRFLTWSLLTSLTCAIHNPLIYIVCNRKFRKVFVSHFLCRCRCHSNAIEAIELQHSKSKAGGGSTERPEPRWLFSGPALATINETGSHIALAGSKHDSDSGYILNSSSSNLAVVKAPPDEPNEQLSGVDPKEHFSNLTEKQRQRKRPVVTQDAMLPPVNT</sequence>
<evidence type="ECO:0000256" key="2">
    <source>
        <dbReference type="ARBA" id="ARBA00022475"/>
    </source>
</evidence>
<feature type="region of interest" description="Disordered" evidence="9">
    <location>
        <begin position="329"/>
        <end position="373"/>
    </location>
</feature>
<dbReference type="Gene3D" id="1.20.1070.10">
    <property type="entry name" value="Rhodopsin 7-helix transmembrane proteins"/>
    <property type="match status" value="1"/>
</dbReference>
<reference evidence="14" key="1">
    <citation type="submission" date="2012-12" db="EMBL/GenBank/DDBJ databases">
        <authorList>
            <person name="Hellsten U."/>
            <person name="Grimwood J."/>
            <person name="Chapman J.A."/>
            <person name="Shapiro H."/>
            <person name="Aerts A."/>
            <person name="Otillar R.P."/>
            <person name="Terry A.Y."/>
            <person name="Boore J.L."/>
            <person name="Simakov O."/>
            <person name="Marletaz F."/>
            <person name="Cho S.-J."/>
            <person name="Edsinger-Gonzales E."/>
            <person name="Havlak P."/>
            <person name="Kuo D.-H."/>
            <person name="Larsson T."/>
            <person name="Lv J."/>
            <person name="Arendt D."/>
            <person name="Savage R."/>
            <person name="Osoegawa K."/>
            <person name="de Jong P."/>
            <person name="Lindberg D.R."/>
            <person name="Seaver E.C."/>
            <person name="Weisblat D.A."/>
            <person name="Putnam N.H."/>
            <person name="Grigoriev I.V."/>
            <person name="Rokhsar D.S."/>
        </authorList>
    </citation>
    <scope>NUCLEOTIDE SEQUENCE</scope>
    <source>
        <strain evidence="14">I ESC-2004</strain>
    </source>
</reference>
<keyword evidence="7" id="KW-0675">Receptor</keyword>
<evidence type="ECO:0000256" key="10">
    <source>
        <dbReference type="SAM" id="Phobius"/>
    </source>
</evidence>
<dbReference type="SUPFAM" id="SSF81321">
    <property type="entry name" value="Family A G protein-coupled receptor-like"/>
    <property type="match status" value="1"/>
</dbReference>